<dbReference type="PANTHER" id="PTHR11439">
    <property type="entry name" value="GAG-POL-RELATED RETROTRANSPOSON"/>
    <property type="match status" value="1"/>
</dbReference>
<comment type="caution">
    <text evidence="2">The sequence shown here is derived from an EMBL/GenBank/DDBJ whole genome shotgun (WGS) entry which is preliminary data.</text>
</comment>
<dbReference type="PANTHER" id="PTHR11439:SF491">
    <property type="entry name" value="INTEGRASE CATALYTIC DOMAIN-CONTAINING PROTEIN"/>
    <property type="match status" value="1"/>
</dbReference>
<dbReference type="CDD" id="cd09272">
    <property type="entry name" value="RNase_HI_RT_Ty1"/>
    <property type="match status" value="1"/>
</dbReference>
<proteinExistence type="predicted"/>
<dbReference type="AlphaFoldDB" id="A0AAW2RWP6"/>
<reference evidence="2" key="1">
    <citation type="submission" date="2020-06" db="EMBL/GenBank/DDBJ databases">
        <authorList>
            <person name="Li T."/>
            <person name="Hu X."/>
            <person name="Zhang T."/>
            <person name="Song X."/>
            <person name="Zhang H."/>
            <person name="Dai N."/>
            <person name="Sheng W."/>
            <person name="Hou X."/>
            <person name="Wei L."/>
        </authorList>
    </citation>
    <scope>NUCLEOTIDE SEQUENCE</scope>
    <source>
        <strain evidence="2">G02</strain>
        <tissue evidence="2">Leaf</tissue>
    </source>
</reference>
<protein>
    <submittedName>
        <fullName evidence="2">Retrovirus-related Pol polyprotein from transposon TNT 1-94</fullName>
    </submittedName>
</protein>
<organism evidence="2">
    <name type="scientific">Sesamum radiatum</name>
    <name type="common">Black benniseed</name>
    <dbReference type="NCBI Taxonomy" id="300843"/>
    <lineage>
        <taxon>Eukaryota</taxon>
        <taxon>Viridiplantae</taxon>
        <taxon>Streptophyta</taxon>
        <taxon>Embryophyta</taxon>
        <taxon>Tracheophyta</taxon>
        <taxon>Spermatophyta</taxon>
        <taxon>Magnoliopsida</taxon>
        <taxon>eudicotyledons</taxon>
        <taxon>Gunneridae</taxon>
        <taxon>Pentapetalae</taxon>
        <taxon>asterids</taxon>
        <taxon>lamiids</taxon>
        <taxon>Lamiales</taxon>
        <taxon>Pedaliaceae</taxon>
        <taxon>Sesamum</taxon>
    </lineage>
</organism>
<evidence type="ECO:0000256" key="1">
    <source>
        <dbReference type="SAM" id="MobiDB-lite"/>
    </source>
</evidence>
<sequence length="282" mass="31251">MINAKSSSVPLATHFQLSKDQFPKSDSEKKLMEKVPYSNAIGSIMYLMVCTRPDIAYAVSCLNRYMSNAGPPHWEALKWLLRYLSGSANTGIKFSRSSKGINLVGYVDSNYANDGDSRKSTTSYIFTLCGSCISWKSQLQNIVALSTTEVEYIATTEAFKEAMWLEGPRHGPSTRTTHPAQRPKPTKMTHDPNQSSPSFSTDGFSMAISFYSSTISEPLLYSQTLPFVTPRLAYKWGSFLPTREKKPSSLSSSNNPQWTVLGGSWWRRSLGVVLGVLVAVVV</sequence>
<reference evidence="2" key="2">
    <citation type="journal article" date="2024" name="Plant">
        <title>Genomic evolution and insights into agronomic trait innovations of Sesamum species.</title>
        <authorList>
            <person name="Miao H."/>
            <person name="Wang L."/>
            <person name="Qu L."/>
            <person name="Liu H."/>
            <person name="Sun Y."/>
            <person name="Le M."/>
            <person name="Wang Q."/>
            <person name="Wei S."/>
            <person name="Zheng Y."/>
            <person name="Lin W."/>
            <person name="Duan Y."/>
            <person name="Cao H."/>
            <person name="Xiong S."/>
            <person name="Wang X."/>
            <person name="Wei L."/>
            <person name="Li C."/>
            <person name="Ma Q."/>
            <person name="Ju M."/>
            <person name="Zhao R."/>
            <person name="Li G."/>
            <person name="Mu C."/>
            <person name="Tian Q."/>
            <person name="Mei H."/>
            <person name="Zhang T."/>
            <person name="Gao T."/>
            <person name="Zhang H."/>
        </authorList>
    </citation>
    <scope>NUCLEOTIDE SEQUENCE</scope>
    <source>
        <strain evidence="2">G02</strain>
    </source>
</reference>
<evidence type="ECO:0000313" key="2">
    <source>
        <dbReference type="EMBL" id="KAL0384322.1"/>
    </source>
</evidence>
<dbReference type="EMBL" id="JACGWJ010000012">
    <property type="protein sequence ID" value="KAL0384322.1"/>
    <property type="molecule type" value="Genomic_DNA"/>
</dbReference>
<name>A0AAW2RWP6_SESRA</name>
<gene>
    <name evidence="2" type="ORF">Sradi_2826500</name>
</gene>
<accession>A0AAW2RWP6</accession>
<feature type="region of interest" description="Disordered" evidence="1">
    <location>
        <begin position="167"/>
        <end position="198"/>
    </location>
</feature>